<dbReference type="EMBL" id="VSRR010000697">
    <property type="protein sequence ID" value="MPC18632.1"/>
    <property type="molecule type" value="Genomic_DNA"/>
</dbReference>
<dbReference type="Proteomes" id="UP000324222">
    <property type="component" value="Unassembled WGS sequence"/>
</dbReference>
<organism evidence="1 2">
    <name type="scientific">Portunus trituberculatus</name>
    <name type="common">Swimming crab</name>
    <name type="synonym">Neptunus trituberculatus</name>
    <dbReference type="NCBI Taxonomy" id="210409"/>
    <lineage>
        <taxon>Eukaryota</taxon>
        <taxon>Metazoa</taxon>
        <taxon>Ecdysozoa</taxon>
        <taxon>Arthropoda</taxon>
        <taxon>Crustacea</taxon>
        <taxon>Multicrustacea</taxon>
        <taxon>Malacostraca</taxon>
        <taxon>Eumalacostraca</taxon>
        <taxon>Eucarida</taxon>
        <taxon>Decapoda</taxon>
        <taxon>Pleocyemata</taxon>
        <taxon>Brachyura</taxon>
        <taxon>Eubrachyura</taxon>
        <taxon>Portunoidea</taxon>
        <taxon>Portunidae</taxon>
        <taxon>Portuninae</taxon>
        <taxon>Portunus</taxon>
    </lineage>
</organism>
<gene>
    <name evidence="1" type="ORF">E2C01_011521</name>
</gene>
<comment type="caution">
    <text evidence="1">The sequence shown here is derived from an EMBL/GenBank/DDBJ whole genome shotgun (WGS) entry which is preliminary data.</text>
</comment>
<accession>A0A5B7DBF1</accession>
<reference evidence="1 2" key="1">
    <citation type="submission" date="2019-05" db="EMBL/GenBank/DDBJ databases">
        <title>Another draft genome of Portunus trituberculatus and its Hox gene families provides insights of decapod evolution.</title>
        <authorList>
            <person name="Jeong J.-H."/>
            <person name="Song I."/>
            <person name="Kim S."/>
            <person name="Choi T."/>
            <person name="Kim D."/>
            <person name="Ryu S."/>
            <person name="Kim W."/>
        </authorList>
    </citation>
    <scope>NUCLEOTIDE SEQUENCE [LARGE SCALE GENOMIC DNA]</scope>
    <source>
        <tissue evidence="1">Muscle</tissue>
    </source>
</reference>
<keyword evidence="2" id="KW-1185">Reference proteome</keyword>
<dbReference type="AlphaFoldDB" id="A0A5B7DBF1"/>
<evidence type="ECO:0000313" key="1">
    <source>
        <dbReference type="EMBL" id="MPC18632.1"/>
    </source>
</evidence>
<protein>
    <submittedName>
        <fullName evidence="1">Uncharacterized protein</fullName>
    </submittedName>
</protein>
<name>A0A5B7DBF1_PORTR</name>
<evidence type="ECO:0000313" key="2">
    <source>
        <dbReference type="Proteomes" id="UP000324222"/>
    </source>
</evidence>
<sequence>MPSPATSNSRVTRHSTGPKLTHFASRYKLLMRRHPESAAPSCDPGRSITFLTPPEVICVASMSPDWPAQQGLN</sequence>
<proteinExistence type="predicted"/>